<feature type="binding site" evidence="10">
    <location>
        <begin position="7"/>
        <end position="15"/>
    </location>
    <ligand>
        <name>ATP</name>
        <dbReference type="ChEBI" id="CHEBI:30616"/>
    </ligand>
</feature>
<dbReference type="GO" id="GO:0036431">
    <property type="term" value="F:dCMP kinase activity"/>
    <property type="evidence" value="ECO:0007669"/>
    <property type="project" value="InterPro"/>
</dbReference>
<evidence type="ECO:0000256" key="10">
    <source>
        <dbReference type="HAMAP-Rule" id="MF_00239"/>
    </source>
</evidence>
<keyword evidence="3 10" id="KW-0963">Cytoplasm</keyword>
<evidence type="ECO:0000256" key="9">
    <source>
        <dbReference type="ARBA" id="ARBA00048478"/>
    </source>
</evidence>
<evidence type="ECO:0000256" key="5">
    <source>
        <dbReference type="ARBA" id="ARBA00022741"/>
    </source>
</evidence>
<dbReference type="HAMAP" id="MF_00239">
    <property type="entry name" value="Cytidyl_kinase_type2"/>
    <property type="match status" value="1"/>
</dbReference>
<keyword evidence="4 10" id="KW-0808">Transferase</keyword>
<dbReference type="EC" id="2.7.4.25" evidence="10"/>
<accession>A0A8T5UVH3</accession>
<dbReference type="SUPFAM" id="SSF52540">
    <property type="entry name" value="P-loop containing nucleoside triphosphate hydrolases"/>
    <property type="match status" value="1"/>
</dbReference>
<evidence type="ECO:0000256" key="6">
    <source>
        <dbReference type="ARBA" id="ARBA00022777"/>
    </source>
</evidence>
<evidence type="ECO:0000256" key="4">
    <source>
        <dbReference type="ARBA" id="ARBA00022679"/>
    </source>
</evidence>
<evidence type="ECO:0000313" key="12">
    <source>
        <dbReference type="Proteomes" id="UP000825933"/>
    </source>
</evidence>
<sequence>MIITIGGLAGSGTTTAAKILSEKLQIPYLSAGEIFRQMAVEKGMDIMEFGKFAEGNDEIDLEIDRRQAQLAKEYTDLIVEGRLSAHFVEADLKIWFVAPEDIRTERICMREGKTRETVKKEIITRGESEATRYQEIHGIDIGNMEVYDIVINSHSFKPEGIAEIILKVTEVISCQQ</sequence>
<comment type="similarity">
    <text evidence="2 10">Belongs to the cytidylate kinase family. Type 2 subfamily.</text>
</comment>
<dbReference type="NCBIfam" id="TIGR02173">
    <property type="entry name" value="cyt_kin_arch"/>
    <property type="match status" value="1"/>
</dbReference>
<dbReference type="Gene3D" id="3.40.50.300">
    <property type="entry name" value="P-loop containing nucleotide triphosphate hydrolases"/>
    <property type="match status" value="1"/>
</dbReference>
<reference evidence="12" key="1">
    <citation type="journal article" date="2022" name="Microbiol. Resour. Announc.">
        <title>Draft Genome Sequence of a Methanogenic Archaeon from West Spitsbergen Permafrost.</title>
        <authorList>
            <person name="Trubitsyn V."/>
            <person name="Rivkina E."/>
            <person name="Shcherbakova V."/>
        </authorList>
    </citation>
    <scope>NUCLEOTIDE SEQUENCE [LARGE SCALE GENOMIC DNA]</scope>
    <source>
        <strain evidence="12">VT</strain>
    </source>
</reference>
<dbReference type="InterPro" id="IPR011994">
    <property type="entry name" value="Cytidylate_kinase_dom"/>
</dbReference>
<keyword evidence="12" id="KW-1185">Reference proteome</keyword>
<protein>
    <recommendedName>
        <fullName evidence="10">Cytidylate kinase</fullName>
        <shortName evidence="10">CK</shortName>
        <ecNumber evidence="10">2.7.4.25</ecNumber>
    </recommendedName>
    <alternativeName>
        <fullName evidence="10">Cytidine monophosphate kinase</fullName>
        <shortName evidence="10">CMP kinase</shortName>
    </alternativeName>
</protein>
<dbReference type="Pfam" id="PF13189">
    <property type="entry name" value="Cytidylate_kin2"/>
    <property type="match status" value="1"/>
</dbReference>
<organism evidence="11 12">
    <name type="scientific">Methanobacterium spitsbergense</name>
    <dbReference type="NCBI Taxonomy" id="2874285"/>
    <lineage>
        <taxon>Archaea</taxon>
        <taxon>Methanobacteriati</taxon>
        <taxon>Methanobacteriota</taxon>
        <taxon>Methanomada group</taxon>
        <taxon>Methanobacteria</taxon>
        <taxon>Methanobacteriales</taxon>
        <taxon>Methanobacteriaceae</taxon>
        <taxon>Methanobacterium</taxon>
    </lineage>
</organism>
<name>A0A8T5UVH3_9EURY</name>
<comment type="subcellular location">
    <subcellularLocation>
        <location evidence="1 10">Cytoplasm</location>
    </subcellularLocation>
</comment>
<dbReference type="RefSeq" id="WP_223791861.1">
    <property type="nucleotide sequence ID" value="NZ_JAIOUQ010000009.1"/>
</dbReference>
<comment type="catalytic activity">
    <reaction evidence="8 10">
        <text>dCMP + ATP = dCDP + ADP</text>
        <dbReference type="Rhea" id="RHEA:25094"/>
        <dbReference type="ChEBI" id="CHEBI:30616"/>
        <dbReference type="ChEBI" id="CHEBI:57566"/>
        <dbReference type="ChEBI" id="CHEBI:58593"/>
        <dbReference type="ChEBI" id="CHEBI:456216"/>
        <dbReference type="EC" id="2.7.4.25"/>
    </reaction>
</comment>
<dbReference type="InterPro" id="IPR027417">
    <property type="entry name" value="P-loop_NTPase"/>
</dbReference>
<evidence type="ECO:0000256" key="8">
    <source>
        <dbReference type="ARBA" id="ARBA00047615"/>
    </source>
</evidence>
<comment type="catalytic activity">
    <reaction evidence="9 10">
        <text>CMP + ATP = CDP + ADP</text>
        <dbReference type="Rhea" id="RHEA:11600"/>
        <dbReference type="ChEBI" id="CHEBI:30616"/>
        <dbReference type="ChEBI" id="CHEBI:58069"/>
        <dbReference type="ChEBI" id="CHEBI:60377"/>
        <dbReference type="ChEBI" id="CHEBI:456216"/>
        <dbReference type="EC" id="2.7.4.25"/>
    </reaction>
</comment>
<dbReference type="GO" id="GO:0005737">
    <property type="term" value="C:cytoplasm"/>
    <property type="evidence" value="ECO:0007669"/>
    <property type="project" value="UniProtKB-SubCell"/>
</dbReference>
<evidence type="ECO:0000256" key="7">
    <source>
        <dbReference type="ARBA" id="ARBA00022840"/>
    </source>
</evidence>
<evidence type="ECO:0000256" key="3">
    <source>
        <dbReference type="ARBA" id="ARBA00022490"/>
    </source>
</evidence>
<evidence type="ECO:0000256" key="2">
    <source>
        <dbReference type="ARBA" id="ARBA00011005"/>
    </source>
</evidence>
<gene>
    <name evidence="10" type="primary">cmk</name>
    <name evidence="11" type="ORF">K8N75_09370</name>
</gene>
<dbReference type="EMBL" id="JAIOUQ010000009">
    <property type="protein sequence ID" value="MBZ2166247.1"/>
    <property type="molecule type" value="Genomic_DNA"/>
</dbReference>
<comment type="caution">
    <text evidence="11">The sequence shown here is derived from an EMBL/GenBank/DDBJ whole genome shotgun (WGS) entry which is preliminary data.</text>
</comment>
<keyword evidence="7 10" id="KW-0067">ATP-binding</keyword>
<proteinExistence type="inferred from homology"/>
<keyword evidence="5 10" id="KW-0547">Nucleotide-binding</keyword>
<dbReference type="Proteomes" id="UP000825933">
    <property type="component" value="Unassembled WGS sequence"/>
</dbReference>
<dbReference type="GO" id="GO:0005524">
    <property type="term" value="F:ATP binding"/>
    <property type="evidence" value="ECO:0007669"/>
    <property type="project" value="UniProtKB-UniRule"/>
</dbReference>
<keyword evidence="6 10" id="KW-0418">Kinase</keyword>
<dbReference type="CDD" id="cd02020">
    <property type="entry name" value="CMPK"/>
    <property type="match status" value="1"/>
</dbReference>
<dbReference type="InterPro" id="IPR011892">
    <property type="entry name" value="Cyt_kin_arch"/>
</dbReference>
<evidence type="ECO:0000313" key="11">
    <source>
        <dbReference type="EMBL" id="MBZ2166247.1"/>
    </source>
</evidence>
<evidence type="ECO:0000256" key="1">
    <source>
        <dbReference type="ARBA" id="ARBA00004496"/>
    </source>
</evidence>
<dbReference type="AlphaFoldDB" id="A0A8T5UVH3"/>
<dbReference type="GO" id="GO:0006220">
    <property type="term" value="P:pyrimidine nucleotide metabolic process"/>
    <property type="evidence" value="ECO:0007669"/>
    <property type="project" value="UniProtKB-UniRule"/>
</dbReference>